<dbReference type="SMART" id="SM00490">
    <property type="entry name" value="HELICc"/>
    <property type="match status" value="1"/>
</dbReference>
<dbReference type="GO" id="GO:0004386">
    <property type="term" value="F:helicase activity"/>
    <property type="evidence" value="ECO:0007669"/>
    <property type="project" value="UniProtKB-KW"/>
</dbReference>
<evidence type="ECO:0000259" key="10">
    <source>
        <dbReference type="PROSITE" id="PS51192"/>
    </source>
</evidence>
<dbReference type="Gene3D" id="3.40.50.300">
    <property type="entry name" value="P-loop containing nucleotide triphosphate hydrolases"/>
    <property type="match status" value="2"/>
</dbReference>
<dbReference type="CDD" id="cd09641">
    <property type="entry name" value="Cas3''_I"/>
    <property type="match status" value="1"/>
</dbReference>
<dbReference type="SMART" id="SM00487">
    <property type="entry name" value="DEXDc"/>
    <property type="match status" value="1"/>
</dbReference>
<comment type="similarity">
    <text evidence="1">In the N-terminal section; belongs to the CRISPR-associated nuclease Cas3-HD family.</text>
</comment>
<evidence type="ECO:0000256" key="8">
    <source>
        <dbReference type="ARBA" id="ARBA00022840"/>
    </source>
</evidence>
<dbReference type="RefSeq" id="WP_096259645.1">
    <property type="nucleotide sequence ID" value="NZ_BDME01000002.1"/>
</dbReference>
<gene>
    <name evidence="12" type="ORF">LNAT_P1312</name>
</gene>
<dbReference type="PROSITE" id="PS51192">
    <property type="entry name" value="HELICASE_ATP_BIND_1"/>
    <property type="match status" value="1"/>
</dbReference>
<dbReference type="GO" id="GO:0046872">
    <property type="term" value="F:metal ion binding"/>
    <property type="evidence" value="ECO:0007669"/>
    <property type="project" value="UniProtKB-KW"/>
</dbReference>
<keyword evidence="5" id="KW-0547">Nucleotide-binding</keyword>
<feature type="domain" description="Helicase ATP-binding" evidence="10">
    <location>
        <begin position="255"/>
        <end position="436"/>
    </location>
</feature>
<dbReference type="InterPro" id="IPR006474">
    <property type="entry name" value="Helicase_Cas3_CRISPR-ass_core"/>
</dbReference>
<keyword evidence="3" id="KW-0540">Nuclease</keyword>
<dbReference type="InterPro" id="IPR054712">
    <property type="entry name" value="Cas3-like_dom"/>
</dbReference>
<keyword evidence="7 12" id="KW-0347">Helicase</keyword>
<dbReference type="GO" id="GO:0003676">
    <property type="term" value="F:nucleic acid binding"/>
    <property type="evidence" value="ECO:0007669"/>
    <property type="project" value="InterPro"/>
</dbReference>
<dbReference type="SUPFAM" id="SSF52540">
    <property type="entry name" value="P-loop containing nucleoside triphosphate hydrolases"/>
    <property type="match status" value="1"/>
</dbReference>
<dbReference type="NCBIfam" id="TIGR01587">
    <property type="entry name" value="cas3_core"/>
    <property type="match status" value="1"/>
</dbReference>
<dbReference type="Pfam" id="PF22590">
    <property type="entry name" value="Cas3-like_C_2"/>
    <property type="match status" value="1"/>
</dbReference>
<evidence type="ECO:0000256" key="3">
    <source>
        <dbReference type="ARBA" id="ARBA00022722"/>
    </source>
</evidence>
<dbReference type="InterPro" id="IPR001650">
    <property type="entry name" value="Helicase_C-like"/>
</dbReference>
<keyword evidence="9" id="KW-0051">Antiviral defense</keyword>
<evidence type="ECO:0000313" key="12">
    <source>
        <dbReference type="EMBL" id="GAX88015.1"/>
    </source>
</evidence>
<evidence type="ECO:0000259" key="11">
    <source>
        <dbReference type="PROSITE" id="PS51643"/>
    </source>
</evidence>
<reference evidence="12 13" key="1">
    <citation type="journal article" date="2017" name="Syst. Appl. Microbiol.">
        <title>Lebetimonas natsushimae sp. nov., a novel strictly anaerobic, moderately thermophilic chemoautotroph isolated from a deep-sea hydrothermal vent polychaete nest in the Mid-Okinawa Trough.</title>
        <authorList>
            <person name="Nagata R."/>
            <person name="Takaki Y."/>
            <person name="Tame A."/>
            <person name="Nunoura T."/>
            <person name="Muto H."/>
            <person name="Mino S."/>
            <person name="Sawayama S."/>
            <person name="Takai K."/>
            <person name="Nakagawa S."/>
        </authorList>
    </citation>
    <scope>NUCLEOTIDE SEQUENCE [LARGE SCALE GENOMIC DNA]</scope>
    <source>
        <strain evidence="12 13">HS1857</strain>
    </source>
</reference>
<feature type="domain" description="HD Cas3-type" evidence="11">
    <location>
        <begin position="12"/>
        <end position="198"/>
    </location>
</feature>
<dbReference type="EMBL" id="BDME01000002">
    <property type="protein sequence ID" value="GAX88015.1"/>
    <property type="molecule type" value="Genomic_DNA"/>
</dbReference>
<dbReference type="GO" id="GO:0016787">
    <property type="term" value="F:hydrolase activity"/>
    <property type="evidence" value="ECO:0007669"/>
    <property type="project" value="UniProtKB-KW"/>
</dbReference>
<evidence type="ECO:0000256" key="2">
    <source>
        <dbReference type="ARBA" id="ARBA00009046"/>
    </source>
</evidence>
<evidence type="ECO:0000256" key="6">
    <source>
        <dbReference type="ARBA" id="ARBA00022801"/>
    </source>
</evidence>
<evidence type="ECO:0000256" key="5">
    <source>
        <dbReference type="ARBA" id="ARBA00022741"/>
    </source>
</evidence>
<name>A0A292YGJ8_9BACT</name>
<comment type="similarity">
    <text evidence="2">In the central section; belongs to the CRISPR-associated helicase Cas3 family.</text>
</comment>
<dbReference type="PROSITE" id="PS51643">
    <property type="entry name" value="HD_CAS3"/>
    <property type="match status" value="1"/>
</dbReference>
<protein>
    <submittedName>
        <fullName evidence="12">CRISPR-associated endonuclease/helicase Cas3</fullName>
    </submittedName>
</protein>
<dbReference type="AlphaFoldDB" id="A0A292YGJ8"/>
<keyword evidence="12" id="KW-0255">Endonuclease</keyword>
<organism evidence="12 13">
    <name type="scientific">Lebetimonas natsushimae</name>
    <dbReference type="NCBI Taxonomy" id="1936991"/>
    <lineage>
        <taxon>Bacteria</taxon>
        <taxon>Pseudomonadati</taxon>
        <taxon>Campylobacterota</taxon>
        <taxon>Epsilonproteobacteria</taxon>
        <taxon>Nautiliales</taxon>
        <taxon>Nautiliaceae</taxon>
        <taxon>Lebetimonas</taxon>
    </lineage>
</organism>
<comment type="caution">
    <text evidence="12">The sequence shown here is derived from an EMBL/GenBank/DDBJ whole genome shotgun (WGS) entry which is preliminary data.</text>
</comment>
<sequence>MNQFDIFSHLHPSKPPELLEEHKKLVSDYFEKIVRFKNIDLDKLAECFEIKDKCFVKKLIKEVVVLHDEGKVNPGFQYIKMKNEAFKDAYENMEIKTSKHSFPGAVLFFERFIEEVDSENDDEEFNKKLFLLVAFSFLIAKHHSKLDNFERFVDELKDALSERNSPYVPFYLNFNYLDIKKFVAIKFIFSLIISSDYYATLEYMADLKIDDFGKLDVKMAKEEFEDFEIIKNIRNKIYKKPIDRLRSEMFLEAEKNLDVSKNIFYLQAPTGGGKTIISLNLALNLNPTKIFYVFPFNTLVEQTESKIKEIFKNLDFAVVNSITPITDEEDDKNQYEKVYINRLFYQKELILTTHVNFFDILFGINKEGNFALWQLYGSVIILDEIQSYNNNLWWYMAEFFSAFSEVLNLKIIIMSATLPKIDKLLENKNEFFNLLDSKKYFQNPLFKERVEVDFSLIDEEFSFEEIKKRIVNYKRILIEFIKKDSAREFYEYIKDLEDYEVYELNGDDNKIFRDFVIKRTKEAEKIIVVSTQVIEAGVDIDMEVGFKDIATIDSDEQFIGRINRNSLQKGKAYFFDNDDESDIYKKDNRIGISLRDEKYRKIFLNKEFELYYDEVLKRIKEKGKSFNGVETNIESFKKAVKRLDFNAVNRLMKLIDDASVTVFFPYKIKLKGIYELDFVDEKFINDGFFDGCLVWKAFKELNEIKNFAKREIEKSKLNYLMQFFTFNLPFVKKLNIYDDECCGIYLIEDYENYIDENFKFDRRVFLDNQKREYNFL</sequence>
<evidence type="ECO:0000256" key="7">
    <source>
        <dbReference type="ARBA" id="ARBA00022806"/>
    </source>
</evidence>
<keyword evidence="8" id="KW-0067">ATP-binding</keyword>
<evidence type="ECO:0000256" key="9">
    <source>
        <dbReference type="ARBA" id="ARBA00023118"/>
    </source>
</evidence>
<dbReference type="InterPro" id="IPR027417">
    <property type="entry name" value="P-loop_NTPase"/>
</dbReference>
<dbReference type="GO" id="GO:0051607">
    <property type="term" value="P:defense response to virus"/>
    <property type="evidence" value="ECO:0007669"/>
    <property type="project" value="UniProtKB-KW"/>
</dbReference>
<dbReference type="InterPro" id="IPR014001">
    <property type="entry name" value="Helicase_ATP-bd"/>
</dbReference>
<dbReference type="InterPro" id="IPR006483">
    <property type="entry name" value="CRISPR-assoc_Cas3_HD"/>
</dbReference>
<dbReference type="InterPro" id="IPR011545">
    <property type="entry name" value="DEAD/DEAH_box_helicase_dom"/>
</dbReference>
<dbReference type="InterPro" id="IPR038257">
    <property type="entry name" value="CRISPR-assoc_Cas3_HD_sf"/>
</dbReference>
<dbReference type="GO" id="GO:0005524">
    <property type="term" value="F:ATP binding"/>
    <property type="evidence" value="ECO:0007669"/>
    <property type="project" value="UniProtKB-KW"/>
</dbReference>
<keyword evidence="13" id="KW-1185">Reference proteome</keyword>
<evidence type="ECO:0000256" key="4">
    <source>
        <dbReference type="ARBA" id="ARBA00022723"/>
    </source>
</evidence>
<keyword evidence="6" id="KW-0378">Hydrolase</keyword>
<dbReference type="GO" id="GO:0004519">
    <property type="term" value="F:endonuclease activity"/>
    <property type="evidence" value="ECO:0007669"/>
    <property type="project" value="UniProtKB-KW"/>
</dbReference>
<accession>A0A292YGJ8</accession>
<dbReference type="Proteomes" id="UP000217944">
    <property type="component" value="Unassembled WGS sequence"/>
</dbReference>
<proteinExistence type="inferred from homology"/>
<dbReference type="Pfam" id="PF00270">
    <property type="entry name" value="DEAD"/>
    <property type="match status" value="1"/>
</dbReference>
<dbReference type="Gene3D" id="1.10.3210.30">
    <property type="match status" value="1"/>
</dbReference>
<evidence type="ECO:0000256" key="1">
    <source>
        <dbReference type="ARBA" id="ARBA00006847"/>
    </source>
</evidence>
<keyword evidence="4" id="KW-0479">Metal-binding</keyword>
<evidence type="ECO:0000313" key="13">
    <source>
        <dbReference type="Proteomes" id="UP000217944"/>
    </source>
</evidence>
<dbReference type="NCBIfam" id="TIGR01596">
    <property type="entry name" value="cas3_HD"/>
    <property type="match status" value="1"/>
</dbReference>
<dbReference type="OrthoDB" id="9810236at2"/>